<sequence>MSATSTRASADLAARIAALTAPYSSPTPPGPSATLSDVRAAAEVSRQVTALLSSAGDRRGVFGVGLDVVEERAVIPFEENSSQWAQALSANLIFRYLSAVHAEFSGGEVPQHWARYFDSGATMAGDNAHLSVDLALAVADSGAGPDNYGEYLRIVGAIADTAGLIVERTQSTYGDDLVPLWEAAAIPVGHEGREEVVRFGDQAFSSISFANGLGLERVESRAVSEAAVQSPWRSGDAVIVGNLES</sequence>
<name>A0A0K2H1D6_9CORY</name>
<protein>
    <submittedName>
        <fullName evidence="1">Uncharacterized protein</fullName>
    </submittedName>
</protein>
<evidence type="ECO:0000313" key="1">
    <source>
        <dbReference type="EMBL" id="ALA67855.1"/>
    </source>
</evidence>
<organism evidence="1 2">
    <name type="scientific">Corynebacterium lactis RW2-5</name>
    <dbReference type="NCBI Taxonomy" id="1408189"/>
    <lineage>
        <taxon>Bacteria</taxon>
        <taxon>Bacillati</taxon>
        <taxon>Actinomycetota</taxon>
        <taxon>Actinomycetes</taxon>
        <taxon>Mycobacteriales</taxon>
        <taxon>Corynebacteriaceae</taxon>
        <taxon>Corynebacterium</taxon>
    </lineage>
</organism>
<dbReference type="EMBL" id="CP006841">
    <property type="protein sequence ID" value="ALA67855.1"/>
    <property type="molecule type" value="Genomic_DNA"/>
</dbReference>
<proteinExistence type="predicted"/>
<dbReference type="AlphaFoldDB" id="A0A0K2H1D6"/>
<reference evidence="1 2" key="1">
    <citation type="submission" date="2013-10" db="EMBL/GenBank/DDBJ databases">
        <title>Complete genome sequence of Corynebacterium lactis DSM 45799(T), isolated from raw cow milk.</title>
        <authorList>
            <person name="Ruckert C."/>
            <person name="Albersmeier A."/>
            <person name="Lipski A."/>
            <person name="Kalinowski J."/>
        </authorList>
    </citation>
    <scope>NUCLEOTIDE SEQUENCE [LARGE SCALE GENOMIC DNA]</scope>
    <source>
        <strain evidence="1 2">RW2-5</strain>
    </source>
</reference>
<dbReference type="KEGG" id="clw:CLAC_09155"/>
<evidence type="ECO:0000313" key="2">
    <source>
        <dbReference type="Proteomes" id="UP000058446"/>
    </source>
</evidence>
<dbReference type="Proteomes" id="UP000058446">
    <property type="component" value="Chromosome"/>
</dbReference>
<keyword evidence="2" id="KW-1185">Reference proteome</keyword>
<accession>A0A0K2H1D6</accession>
<gene>
    <name evidence="1" type="ORF">CLAC_09155</name>
</gene>
<dbReference type="PATRIC" id="fig|1408189.4.peg.1830"/>